<feature type="chain" id="PRO_5041985664" evidence="1">
    <location>
        <begin position="21"/>
        <end position="241"/>
    </location>
</feature>
<evidence type="ECO:0000313" key="3">
    <source>
        <dbReference type="Proteomes" id="UP001187682"/>
    </source>
</evidence>
<reference evidence="2" key="1">
    <citation type="submission" date="2018-03" db="EMBL/GenBank/DDBJ databases">
        <authorList>
            <person name="Guldener U."/>
        </authorList>
    </citation>
    <scope>NUCLEOTIDE SEQUENCE</scope>
</reference>
<protein>
    <submittedName>
        <fullName evidence="2">Uncharacterized protein</fullName>
    </submittedName>
</protein>
<comment type="caution">
    <text evidence="2">The sequence shown here is derived from an EMBL/GenBank/DDBJ whole genome shotgun (WGS) entry which is preliminary data.</text>
</comment>
<dbReference type="EMBL" id="ONZQ02000006">
    <property type="protein sequence ID" value="SPO02480.1"/>
    <property type="molecule type" value="Genomic_DNA"/>
</dbReference>
<evidence type="ECO:0000256" key="1">
    <source>
        <dbReference type="SAM" id="SignalP"/>
    </source>
</evidence>
<gene>
    <name evidence="2" type="ORF">DNG_05153</name>
</gene>
<keyword evidence="3" id="KW-1185">Reference proteome</keyword>
<name>A0AAE8MXX9_9PEZI</name>
<keyword evidence="1" id="KW-0732">Signal</keyword>
<accession>A0AAE8MXX9</accession>
<proteinExistence type="predicted"/>
<dbReference type="AlphaFoldDB" id="A0AAE8MXX9"/>
<dbReference type="Proteomes" id="UP001187682">
    <property type="component" value="Unassembled WGS sequence"/>
</dbReference>
<sequence>MKTSQLLLSIAMSLPALSNAQAVYGWDIEGVPEGGLKDITFPMSVKGSAHERHYYYANQFPFVGSKDVGYTGLQPQPDADGRSQIRGVFSTFIDGATTTDKLCHKGADGGPGVSCGFVFFGEYDNMYDMVISNTADTTWMGTAVDTTTGAQHHLGTFTLPPGTQGISGGNMGFVEDYVGVEKCTDMPRGGAIVLDPFSPSTAGAKGRIGEPYDSGTCVGKEANWVAKRTDEDNGWVMTLGY</sequence>
<organism evidence="2 3">
    <name type="scientific">Cephalotrichum gorgonifer</name>
    <dbReference type="NCBI Taxonomy" id="2041049"/>
    <lineage>
        <taxon>Eukaryota</taxon>
        <taxon>Fungi</taxon>
        <taxon>Dikarya</taxon>
        <taxon>Ascomycota</taxon>
        <taxon>Pezizomycotina</taxon>
        <taxon>Sordariomycetes</taxon>
        <taxon>Hypocreomycetidae</taxon>
        <taxon>Microascales</taxon>
        <taxon>Microascaceae</taxon>
        <taxon>Cephalotrichum</taxon>
    </lineage>
</organism>
<feature type="signal peptide" evidence="1">
    <location>
        <begin position="1"/>
        <end position="20"/>
    </location>
</feature>
<evidence type="ECO:0000313" key="2">
    <source>
        <dbReference type="EMBL" id="SPO02480.1"/>
    </source>
</evidence>